<dbReference type="AlphaFoldDB" id="A0A516Q3P8"/>
<dbReference type="KEGG" id="mik:FOE78_21035"/>
<name>A0A516Q3P8_9ACTN</name>
<accession>A0A516Q3P8</accession>
<gene>
    <name evidence="1" type="ORF">FOE78_21035</name>
</gene>
<dbReference type="RefSeq" id="WP_143988000.1">
    <property type="nucleotide sequence ID" value="NZ_CP041692.1"/>
</dbReference>
<sequence length="104" mass="11578">MYIFNDAGYVESSNMTACKTTFQFATMTSQLYLIHHTTRISQQVAGKTANYTGETSAVLEYHWNCNNTNLSGFRTNTQGSLAIGGTEYHASAYDKFDEDIHCGI</sequence>
<keyword evidence="2" id="KW-1185">Reference proteome</keyword>
<dbReference type="Proteomes" id="UP000319263">
    <property type="component" value="Chromosome"/>
</dbReference>
<evidence type="ECO:0000313" key="1">
    <source>
        <dbReference type="EMBL" id="QDP98053.1"/>
    </source>
</evidence>
<dbReference type="EMBL" id="CP041692">
    <property type="protein sequence ID" value="QDP98053.1"/>
    <property type="molecule type" value="Genomic_DNA"/>
</dbReference>
<reference evidence="1 2" key="1">
    <citation type="submission" date="2019-07" db="EMBL/GenBank/DDBJ databases">
        <title>Microlunatus dokdonensis sp. nov. isolated from the rhizospheric soil of the wild plant Elymus tsukushiensis.</title>
        <authorList>
            <person name="Ghim S.-Y."/>
            <person name="Hwang Y.-J."/>
            <person name="Son J.-S."/>
            <person name="Shin J.-H."/>
        </authorList>
    </citation>
    <scope>NUCLEOTIDE SEQUENCE [LARGE SCALE GENOMIC DNA]</scope>
    <source>
        <strain evidence="1 2">KUDC0627</strain>
    </source>
</reference>
<protein>
    <submittedName>
        <fullName evidence="1">Uncharacterized protein</fullName>
    </submittedName>
</protein>
<evidence type="ECO:0000313" key="2">
    <source>
        <dbReference type="Proteomes" id="UP000319263"/>
    </source>
</evidence>
<organism evidence="1 2">
    <name type="scientific">Microlunatus elymi</name>
    <dbReference type="NCBI Taxonomy" id="2596828"/>
    <lineage>
        <taxon>Bacteria</taxon>
        <taxon>Bacillati</taxon>
        <taxon>Actinomycetota</taxon>
        <taxon>Actinomycetes</taxon>
        <taxon>Propionibacteriales</taxon>
        <taxon>Propionibacteriaceae</taxon>
        <taxon>Microlunatus</taxon>
    </lineage>
</organism>
<proteinExistence type="predicted"/>